<dbReference type="InterPro" id="IPR016192">
    <property type="entry name" value="APOBEC/CMP_deaminase_Zn-bd"/>
</dbReference>
<feature type="binding site" evidence="15">
    <location>
        <begin position="307"/>
        <end position="313"/>
    </location>
    <ligand>
        <name>NADP(+)</name>
        <dbReference type="ChEBI" id="CHEBI:58349"/>
    </ligand>
</feature>
<feature type="binding site" evidence="15">
    <location>
        <position position="156"/>
    </location>
    <ligand>
        <name>NADP(+)</name>
        <dbReference type="ChEBI" id="CHEBI:58349"/>
    </ligand>
</feature>
<evidence type="ECO:0000256" key="16">
    <source>
        <dbReference type="PIRSR" id="PIRSR006769-3"/>
    </source>
</evidence>
<feature type="binding site" evidence="16">
    <location>
        <position position="86"/>
    </location>
    <ligand>
        <name>Zn(2+)</name>
        <dbReference type="ChEBI" id="CHEBI:29105"/>
        <note>catalytic</note>
    </ligand>
</feature>
<dbReference type="NCBIfam" id="TIGR00227">
    <property type="entry name" value="ribD_Cterm"/>
    <property type="match status" value="1"/>
</dbReference>
<dbReference type="EC" id="1.1.1.193" evidence="13"/>
<evidence type="ECO:0000256" key="5">
    <source>
        <dbReference type="ARBA" id="ARBA00007417"/>
    </source>
</evidence>
<comment type="cofactor">
    <cofactor evidence="13 16">
        <name>Zn(2+)</name>
        <dbReference type="ChEBI" id="CHEBI:29105"/>
    </cofactor>
    <text evidence="13 16">Binds 1 zinc ion.</text>
</comment>
<name>A0A346DZ28_9ENTR</name>
<feature type="domain" description="CMP/dCMP-type deaminase" evidence="17">
    <location>
        <begin position="3"/>
        <end position="125"/>
    </location>
</feature>
<keyword evidence="8 13" id="KW-0378">Hydrolase</keyword>
<evidence type="ECO:0000313" key="19">
    <source>
        <dbReference type="Proteomes" id="UP000256856"/>
    </source>
</evidence>
<dbReference type="SUPFAM" id="SSF53927">
    <property type="entry name" value="Cytidine deaminase-like"/>
    <property type="match status" value="1"/>
</dbReference>
<organism evidence="18 19">
    <name type="scientific">Candidatus Purcelliella pentastirinorum</name>
    <dbReference type="NCBI Taxonomy" id="472834"/>
    <lineage>
        <taxon>Bacteria</taxon>
        <taxon>Pseudomonadati</taxon>
        <taxon>Pseudomonadota</taxon>
        <taxon>Gammaproteobacteria</taxon>
        <taxon>Enterobacterales</taxon>
        <taxon>Enterobacteriaceae</taxon>
        <taxon>Candidatus Purcelliella</taxon>
    </lineage>
</organism>
<comment type="pathway">
    <text evidence="3 13">Cofactor biosynthesis; riboflavin biosynthesis; 5-amino-6-(D-ribitylamino)uracil from GTP: step 3/4.</text>
</comment>
<feature type="binding site" evidence="16">
    <location>
        <position position="77"/>
    </location>
    <ligand>
        <name>Zn(2+)</name>
        <dbReference type="ChEBI" id="CHEBI:29105"/>
        <note>catalytic</note>
    </ligand>
</feature>
<dbReference type="Gene3D" id="3.40.140.10">
    <property type="entry name" value="Cytidine Deaminase, domain 2"/>
    <property type="match status" value="1"/>
</dbReference>
<feature type="binding site" evidence="15">
    <location>
        <position position="172"/>
    </location>
    <ligand>
        <name>NADP(+)</name>
        <dbReference type="ChEBI" id="CHEBI:58349"/>
    </ligand>
</feature>
<dbReference type="PROSITE" id="PS51747">
    <property type="entry name" value="CYT_DCMP_DEAMINASES_2"/>
    <property type="match status" value="1"/>
</dbReference>
<dbReference type="PROSITE" id="PS00903">
    <property type="entry name" value="CYT_DCMP_DEAMINASES_1"/>
    <property type="match status" value="1"/>
</dbReference>
<evidence type="ECO:0000256" key="7">
    <source>
        <dbReference type="ARBA" id="ARBA00022723"/>
    </source>
</evidence>
<feature type="binding site" evidence="15">
    <location>
        <position position="198"/>
    </location>
    <ligand>
        <name>NADP(+)</name>
        <dbReference type="ChEBI" id="CHEBI:58349"/>
    </ligand>
</feature>
<evidence type="ECO:0000256" key="13">
    <source>
        <dbReference type="PIRNR" id="PIRNR006769"/>
    </source>
</evidence>
<evidence type="ECO:0000256" key="6">
    <source>
        <dbReference type="ARBA" id="ARBA00022619"/>
    </source>
</evidence>
<comment type="similarity">
    <text evidence="5 13">In the C-terminal section; belongs to the HTP reductase family.</text>
</comment>
<evidence type="ECO:0000256" key="8">
    <source>
        <dbReference type="ARBA" id="ARBA00022801"/>
    </source>
</evidence>
<feature type="binding site" evidence="15">
    <location>
        <position position="186"/>
    </location>
    <ligand>
        <name>substrate</name>
    </ligand>
</feature>
<dbReference type="GO" id="GO:0008270">
    <property type="term" value="F:zinc ion binding"/>
    <property type="evidence" value="ECO:0007669"/>
    <property type="project" value="InterPro"/>
</dbReference>
<dbReference type="FunFam" id="3.40.140.10:FF:000025">
    <property type="entry name" value="Riboflavin biosynthesis protein RibD"/>
    <property type="match status" value="1"/>
</dbReference>
<dbReference type="UniPathway" id="UPA00275">
    <property type="reaction ID" value="UER00401"/>
</dbReference>
<sequence>MKMYKKRYMNHAIKLAYLGKYTTSPNPNVGCVIVKNNNIVGEGWHIKAGSDHAEINALKMAGHKSNGATAYITMEPCNHYGRTPPCCKELIKSGIKKVIISTLDPNPRISGKGLLELKKNGIIVEIGLLKKKAERINKGFFKRMKKGMPFVQLKLAISIDGKTALANGQSKWITSITSRNDVQKFRMLNDAILSTSKTIISDNSKLIIQKKFFSNRKILISTNKHIRINILQPLRIIIDSKNLITPMYNLFNYKSKIWLIRLKKDNNIWPKYVKQIILNSSNKIIDLVKLMYMIGKTNINNLWVESGASLAGSLIKLKLVDELILYVAPKILGDLSRSSFIIPKIKMISEGYKFKFNDIKYIGSDLRIILTPKH</sequence>
<dbReference type="Proteomes" id="UP000256856">
    <property type="component" value="Chromosome"/>
</dbReference>
<feature type="binding site" evidence="15">
    <location>
        <position position="240"/>
    </location>
    <ligand>
        <name>NADP(+)</name>
        <dbReference type="ChEBI" id="CHEBI:58349"/>
    </ligand>
</feature>
<dbReference type="InterPro" id="IPR050765">
    <property type="entry name" value="Riboflavin_Biosynth_HTPR"/>
</dbReference>
<dbReference type="SUPFAM" id="SSF53597">
    <property type="entry name" value="Dihydrofolate reductase-like"/>
    <property type="match status" value="1"/>
</dbReference>
<dbReference type="GO" id="GO:0009231">
    <property type="term" value="P:riboflavin biosynthetic process"/>
    <property type="evidence" value="ECO:0007669"/>
    <property type="project" value="UniProtKB-UniPathway"/>
</dbReference>
<dbReference type="AlphaFoldDB" id="A0A346DZ28"/>
<comment type="catalytic activity">
    <reaction evidence="13">
        <text>5-amino-6-(5-phospho-D-ribitylamino)uracil + NADP(+) = 5-amino-6-(5-phospho-D-ribosylamino)uracil + NADPH + H(+)</text>
        <dbReference type="Rhea" id="RHEA:17845"/>
        <dbReference type="ChEBI" id="CHEBI:15378"/>
        <dbReference type="ChEBI" id="CHEBI:57783"/>
        <dbReference type="ChEBI" id="CHEBI:58349"/>
        <dbReference type="ChEBI" id="CHEBI:58421"/>
        <dbReference type="ChEBI" id="CHEBI:58453"/>
        <dbReference type="EC" id="1.1.1.193"/>
    </reaction>
</comment>
<dbReference type="PANTHER" id="PTHR38011">
    <property type="entry name" value="DIHYDROFOLATE REDUCTASE FAMILY PROTEIN (AFU_ORTHOLOGUE AFUA_8G06820)"/>
    <property type="match status" value="1"/>
</dbReference>
<dbReference type="KEGG" id="ppet:C9I82_001"/>
<evidence type="ECO:0000256" key="4">
    <source>
        <dbReference type="ARBA" id="ARBA00005259"/>
    </source>
</evidence>
<dbReference type="EC" id="3.5.4.26" evidence="13"/>
<dbReference type="PANTHER" id="PTHR38011:SF7">
    <property type="entry name" value="2,5-DIAMINO-6-RIBOSYLAMINO-4(3H)-PYRIMIDINONE 5'-PHOSPHATE REDUCTASE"/>
    <property type="match status" value="1"/>
</dbReference>
<evidence type="ECO:0000256" key="9">
    <source>
        <dbReference type="ARBA" id="ARBA00022833"/>
    </source>
</evidence>
<reference evidence="18 19" key="1">
    <citation type="submission" date="2018-03" db="EMBL/GenBank/DDBJ databases">
        <title>A parallel universe: an anciently diverged bacterial symbiosis in a Hawaiian planthopper (Hemiptera: Cixiidae) reveals rearranged nutritional responsibilities.</title>
        <authorList>
            <person name="Bennett G."/>
            <person name="Mao M."/>
        </authorList>
    </citation>
    <scope>NUCLEOTIDE SEQUENCE [LARGE SCALE GENOMIC DNA]</scope>
    <source>
        <strain evidence="18 19">OLIH</strain>
    </source>
</reference>
<dbReference type="EMBL" id="CP028374">
    <property type="protein sequence ID" value="AXN01983.1"/>
    <property type="molecule type" value="Genomic_DNA"/>
</dbReference>
<evidence type="ECO:0000256" key="12">
    <source>
        <dbReference type="ARBA" id="ARBA00023268"/>
    </source>
</evidence>
<feature type="binding site" evidence="16">
    <location>
        <position position="52"/>
    </location>
    <ligand>
        <name>Zn(2+)</name>
        <dbReference type="ChEBI" id="CHEBI:29105"/>
        <note>catalytic</note>
    </ligand>
</feature>
<feature type="binding site" evidence="15">
    <location>
        <position position="206"/>
    </location>
    <ligand>
        <name>substrate</name>
    </ligand>
</feature>
<gene>
    <name evidence="18" type="ORF">C9I82_001</name>
</gene>
<comment type="pathway">
    <text evidence="2 13">Cofactor biosynthesis; riboflavin biosynthesis; 5-amino-6-(D-ribitylamino)uracil from GTP: step 2/4.</text>
</comment>
<keyword evidence="11 13" id="KW-0560">Oxidoreductase</keyword>
<dbReference type="GO" id="GO:0008835">
    <property type="term" value="F:diaminohydroxyphosphoribosylaminopyrimidine deaminase activity"/>
    <property type="evidence" value="ECO:0007669"/>
    <property type="project" value="UniProtKB-EC"/>
</dbReference>
<dbReference type="NCBIfam" id="TIGR00326">
    <property type="entry name" value="eubact_ribD"/>
    <property type="match status" value="1"/>
</dbReference>
<dbReference type="InterPro" id="IPR002125">
    <property type="entry name" value="CMP_dCMP_dom"/>
</dbReference>
<feature type="binding site" evidence="15">
    <location>
        <position position="170"/>
    </location>
    <ligand>
        <name>substrate</name>
    </ligand>
</feature>
<dbReference type="InterPro" id="IPR004794">
    <property type="entry name" value="Eubact_RibD"/>
</dbReference>
<evidence type="ECO:0000256" key="1">
    <source>
        <dbReference type="ARBA" id="ARBA00002151"/>
    </source>
</evidence>
<keyword evidence="10 13" id="KW-0521">NADP</keyword>
<keyword evidence="19" id="KW-1185">Reference proteome</keyword>
<dbReference type="InterPro" id="IPR002734">
    <property type="entry name" value="RibDG_C"/>
</dbReference>
<dbReference type="GO" id="GO:0008703">
    <property type="term" value="F:5-amino-6-(5-phosphoribosylamino)uracil reductase activity"/>
    <property type="evidence" value="ECO:0007669"/>
    <property type="project" value="UniProtKB-EC"/>
</dbReference>
<feature type="binding site" evidence="15">
    <location>
        <position position="202"/>
    </location>
    <ligand>
        <name>NADP(+)</name>
        <dbReference type="ChEBI" id="CHEBI:58349"/>
    </ligand>
</feature>
<evidence type="ECO:0000256" key="15">
    <source>
        <dbReference type="PIRSR" id="PIRSR006769-2"/>
    </source>
</evidence>
<keyword evidence="7 13" id="KW-0479">Metal-binding</keyword>
<evidence type="ECO:0000256" key="3">
    <source>
        <dbReference type="ARBA" id="ARBA00004910"/>
    </source>
</evidence>
<keyword evidence="9 13" id="KW-0862">Zinc</keyword>
<dbReference type="Gene3D" id="3.40.430.10">
    <property type="entry name" value="Dihydrofolate Reductase, subunit A"/>
    <property type="match status" value="1"/>
</dbReference>
<dbReference type="CDD" id="cd01284">
    <property type="entry name" value="Riboflavin_deaminase-reductase"/>
    <property type="match status" value="1"/>
</dbReference>
<dbReference type="InterPro" id="IPR016193">
    <property type="entry name" value="Cytidine_deaminase-like"/>
</dbReference>
<keyword evidence="12" id="KW-0511">Multifunctional enzyme</keyword>
<protein>
    <recommendedName>
        <fullName evidence="13">Riboflavin biosynthesis protein RibD</fullName>
    </recommendedName>
    <domain>
        <recommendedName>
            <fullName evidence="13">Diaminohydroxyphosphoribosylaminopyrimidine deaminase</fullName>
            <shortName evidence="13">DRAP deaminase</shortName>
            <ecNumber evidence="13">3.5.4.26</ecNumber>
        </recommendedName>
        <alternativeName>
            <fullName evidence="13">Riboflavin-specific deaminase</fullName>
        </alternativeName>
    </domain>
    <domain>
        <recommendedName>
            <fullName evidence="13">5-amino-6-(5-phosphoribosylamino)uracil reductase</fullName>
            <ecNumber evidence="13">1.1.1.193</ecNumber>
        </recommendedName>
        <alternativeName>
            <fullName evidence="13">HTP reductase</fullName>
        </alternativeName>
    </domain>
</protein>
<keyword evidence="6 13" id="KW-0686">Riboflavin biosynthesis</keyword>
<evidence type="ECO:0000313" key="18">
    <source>
        <dbReference type="EMBL" id="AXN01983.1"/>
    </source>
</evidence>
<evidence type="ECO:0000259" key="17">
    <source>
        <dbReference type="PROSITE" id="PS51747"/>
    </source>
</evidence>
<dbReference type="Pfam" id="PF01872">
    <property type="entry name" value="RibD_C"/>
    <property type="match status" value="1"/>
</dbReference>
<dbReference type="PIRSF" id="PIRSF006769">
    <property type="entry name" value="RibD"/>
    <property type="match status" value="1"/>
</dbReference>
<proteinExistence type="inferred from homology"/>
<evidence type="ECO:0000256" key="2">
    <source>
        <dbReference type="ARBA" id="ARBA00004882"/>
    </source>
</evidence>
<accession>A0A346DZ28</accession>
<dbReference type="GO" id="GO:0050661">
    <property type="term" value="F:NADP binding"/>
    <property type="evidence" value="ECO:0007669"/>
    <property type="project" value="InterPro"/>
</dbReference>
<evidence type="ECO:0000256" key="10">
    <source>
        <dbReference type="ARBA" id="ARBA00022857"/>
    </source>
</evidence>
<comment type="function">
    <text evidence="1 13">Converts 2,5-diamino-6-(ribosylamino)-4(3h)-pyrimidinone 5'-phosphate into 5-amino-6-(ribosylamino)-2,4(1h,3h)-pyrimidinedione 5'-phosphate.</text>
</comment>
<dbReference type="InterPro" id="IPR024072">
    <property type="entry name" value="DHFR-like_dom_sf"/>
</dbReference>
<dbReference type="Pfam" id="PF00383">
    <property type="entry name" value="dCMP_cyt_deam_1"/>
    <property type="match status" value="1"/>
</dbReference>
<feature type="active site" description="Proton donor" evidence="14">
    <location>
        <position position="54"/>
    </location>
</feature>
<dbReference type="InterPro" id="IPR011549">
    <property type="entry name" value="RibD_C"/>
</dbReference>
<evidence type="ECO:0000256" key="14">
    <source>
        <dbReference type="PIRSR" id="PIRSR006769-1"/>
    </source>
</evidence>
<evidence type="ECO:0000256" key="11">
    <source>
        <dbReference type="ARBA" id="ARBA00023002"/>
    </source>
</evidence>
<feature type="binding site" evidence="15">
    <location>
        <position position="305"/>
    </location>
    <ligand>
        <name>substrate</name>
    </ligand>
</feature>
<comment type="similarity">
    <text evidence="4 13">In the N-terminal section; belongs to the cytidine and deoxycytidylate deaminase family.</text>
</comment>
<comment type="catalytic activity">
    <reaction evidence="13">
        <text>2,5-diamino-6-hydroxy-4-(5-phosphoribosylamino)-pyrimidine + H2O + H(+) = 5-amino-6-(5-phospho-D-ribosylamino)uracil + NH4(+)</text>
        <dbReference type="Rhea" id="RHEA:21868"/>
        <dbReference type="ChEBI" id="CHEBI:15377"/>
        <dbReference type="ChEBI" id="CHEBI:15378"/>
        <dbReference type="ChEBI" id="CHEBI:28938"/>
        <dbReference type="ChEBI" id="CHEBI:58453"/>
        <dbReference type="ChEBI" id="CHEBI:58614"/>
        <dbReference type="EC" id="3.5.4.26"/>
    </reaction>
</comment>